<protein>
    <submittedName>
        <fullName evidence="1">Uncharacterized protein</fullName>
    </submittedName>
</protein>
<dbReference type="EMBL" id="CM023475">
    <property type="protein sequence ID" value="KAH7946331.1"/>
    <property type="molecule type" value="Genomic_DNA"/>
</dbReference>
<proteinExistence type="predicted"/>
<evidence type="ECO:0000313" key="2">
    <source>
        <dbReference type="Proteomes" id="UP000821865"/>
    </source>
</evidence>
<organism evidence="1 2">
    <name type="scientific">Dermacentor silvarum</name>
    <name type="common">Tick</name>
    <dbReference type="NCBI Taxonomy" id="543639"/>
    <lineage>
        <taxon>Eukaryota</taxon>
        <taxon>Metazoa</taxon>
        <taxon>Ecdysozoa</taxon>
        <taxon>Arthropoda</taxon>
        <taxon>Chelicerata</taxon>
        <taxon>Arachnida</taxon>
        <taxon>Acari</taxon>
        <taxon>Parasitiformes</taxon>
        <taxon>Ixodida</taxon>
        <taxon>Ixodoidea</taxon>
        <taxon>Ixodidae</taxon>
        <taxon>Rhipicephalinae</taxon>
        <taxon>Dermacentor</taxon>
    </lineage>
</organism>
<evidence type="ECO:0000313" key="1">
    <source>
        <dbReference type="EMBL" id="KAH7946331.1"/>
    </source>
</evidence>
<keyword evidence="2" id="KW-1185">Reference proteome</keyword>
<dbReference type="Proteomes" id="UP000821865">
    <property type="component" value="Chromosome 6"/>
</dbReference>
<reference evidence="1" key="1">
    <citation type="submission" date="2020-05" db="EMBL/GenBank/DDBJ databases">
        <title>Large-scale comparative analyses of tick genomes elucidate their genetic diversity and vector capacities.</title>
        <authorList>
            <person name="Jia N."/>
            <person name="Wang J."/>
            <person name="Shi W."/>
            <person name="Du L."/>
            <person name="Sun Y."/>
            <person name="Zhan W."/>
            <person name="Jiang J."/>
            <person name="Wang Q."/>
            <person name="Zhang B."/>
            <person name="Ji P."/>
            <person name="Sakyi L.B."/>
            <person name="Cui X."/>
            <person name="Yuan T."/>
            <person name="Jiang B."/>
            <person name="Yang W."/>
            <person name="Lam T.T.-Y."/>
            <person name="Chang Q."/>
            <person name="Ding S."/>
            <person name="Wang X."/>
            <person name="Zhu J."/>
            <person name="Ruan X."/>
            <person name="Zhao L."/>
            <person name="Wei J."/>
            <person name="Que T."/>
            <person name="Du C."/>
            <person name="Cheng J."/>
            <person name="Dai P."/>
            <person name="Han X."/>
            <person name="Huang E."/>
            <person name="Gao Y."/>
            <person name="Liu J."/>
            <person name="Shao H."/>
            <person name="Ye R."/>
            <person name="Li L."/>
            <person name="Wei W."/>
            <person name="Wang X."/>
            <person name="Wang C."/>
            <person name="Yang T."/>
            <person name="Huo Q."/>
            <person name="Li W."/>
            <person name="Guo W."/>
            <person name="Chen H."/>
            <person name="Zhou L."/>
            <person name="Ni X."/>
            <person name="Tian J."/>
            <person name="Zhou Y."/>
            <person name="Sheng Y."/>
            <person name="Liu T."/>
            <person name="Pan Y."/>
            <person name="Xia L."/>
            <person name="Li J."/>
            <person name="Zhao F."/>
            <person name="Cao W."/>
        </authorList>
    </citation>
    <scope>NUCLEOTIDE SEQUENCE</scope>
    <source>
        <strain evidence="1">Dsil-2018</strain>
    </source>
</reference>
<comment type="caution">
    <text evidence="1">The sequence shown here is derived from an EMBL/GenBank/DDBJ whole genome shotgun (WGS) entry which is preliminary data.</text>
</comment>
<gene>
    <name evidence="1" type="ORF">HPB49_023268</name>
</gene>
<name>A0ACB8CN31_DERSI</name>
<accession>A0ACB8CN31</accession>
<sequence length="175" mass="19594">MLLLWISLLLLWHPGSSERMFPFFGSVTVMPALKTLVPTGTPLIGSNIGVGIPFEVVVPDPGKLMVNMRSLEPGHDRWALYRGLSWFLRRFGLDGEACVKRSLCEVASMPRMPGLLGDVVEALFTIPKDHHNLSVLDDYYKASKRGRTLGECDVGYSQCPVSLYELPNYAQVRWL</sequence>